<feature type="coiled-coil region" evidence="1">
    <location>
        <begin position="39"/>
        <end position="73"/>
    </location>
</feature>
<dbReference type="GO" id="GO:0051260">
    <property type="term" value="P:protein homooligomerization"/>
    <property type="evidence" value="ECO:0007669"/>
    <property type="project" value="InterPro"/>
</dbReference>
<gene>
    <name evidence="3" type="ORF">OVA965_LOCUS23817</name>
    <name evidence="4" type="ORF">TMI583_LOCUS24537</name>
</gene>
<dbReference type="Gene3D" id="3.30.710.10">
    <property type="entry name" value="Potassium Channel Kv1.1, Chain A"/>
    <property type="match status" value="1"/>
</dbReference>
<sequence>MANMGDPLDLETLQNKMNDVRMAFDNSLVKLEEKKKTFDVEMKQRLDDIQQQQKQLNDEKTKFEQEKQQMQKFITNNDIIYLNVGGEKIVTSRGTLTLVPGTLLSTMFSGKWEDNIMKDKDGYIFLDYSPALFKCLIDQLREWNDTVFDEEEKVFGLPAGFEQQFQIFIQQLGFDSKYVNKSASSNIQESNQERFNKLVGKIELADNGKVARHDASVTQSEVRGTGLYSTGIHRIRLKMEKVVDWVYVGIINHSAPAHEHSRTSTSAYGWLSGTRKYVFIKGQNNPGYDGYDGDICENDAVDLVLNCNEFKIQLLNKRTSKQYEIPIDSQACPFPWQLNVNLYNPNTSVRILS</sequence>
<proteinExistence type="predicted"/>
<dbReference type="InterPro" id="IPR045068">
    <property type="entry name" value="BACURD1-3"/>
</dbReference>
<feature type="domain" description="Potassium channel tetramerisation-type BTB" evidence="2">
    <location>
        <begin position="80"/>
        <end position="142"/>
    </location>
</feature>
<evidence type="ECO:0000313" key="3">
    <source>
        <dbReference type="EMBL" id="CAF1197400.1"/>
    </source>
</evidence>
<accession>A0A8S2ENV3</accession>
<dbReference type="Proteomes" id="UP000682733">
    <property type="component" value="Unassembled WGS sequence"/>
</dbReference>
<organism evidence="3 5">
    <name type="scientific">Didymodactylos carnosus</name>
    <dbReference type="NCBI Taxonomy" id="1234261"/>
    <lineage>
        <taxon>Eukaryota</taxon>
        <taxon>Metazoa</taxon>
        <taxon>Spiralia</taxon>
        <taxon>Gnathifera</taxon>
        <taxon>Rotifera</taxon>
        <taxon>Eurotatoria</taxon>
        <taxon>Bdelloidea</taxon>
        <taxon>Philodinida</taxon>
        <taxon>Philodinidae</taxon>
        <taxon>Didymodactylos</taxon>
    </lineage>
</organism>
<evidence type="ECO:0000313" key="4">
    <source>
        <dbReference type="EMBL" id="CAF4007631.1"/>
    </source>
</evidence>
<comment type="caution">
    <text evidence="3">The sequence shown here is derived from an EMBL/GenBank/DDBJ whole genome shotgun (WGS) entry which is preliminary data.</text>
</comment>
<dbReference type="AlphaFoldDB" id="A0A8S2ENV3"/>
<evidence type="ECO:0000256" key="1">
    <source>
        <dbReference type="SAM" id="Coils"/>
    </source>
</evidence>
<dbReference type="SUPFAM" id="SSF54695">
    <property type="entry name" value="POZ domain"/>
    <property type="match status" value="1"/>
</dbReference>
<dbReference type="EMBL" id="CAJNOK010014089">
    <property type="protein sequence ID" value="CAF1197400.1"/>
    <property type="molecule type" value="Genomic_DNA"/>
</dbReference>
<dbReference type="Pfam" id="PF02214">
    <property type="entry name" value="BTB_2"/>
    <property type="match status" value="1"/>
</dbReference>
<dbReference type="InterPro" id="IPR003131">
    <property type="entry name" value="T1-type_BTB"/>
</dbReference>
<name>A0A8S2ENV3_9BILA</name>
<dbReference type="PANTHER" id="PTHR11145:SF8">
    <property type="entry name" value="RE57120P"/>
    <property type="match status" value="1"/>
</dbReference>
<reference evidence="3" key="1">
    <citation type="submission" date="2021-02" db="EMBL/GenBank/DDBJ databases">
        <authorList>
            <person name="Nowell W R."/>
        </authorList>
    </citation>
    <scope>NUCLEOTIDE SEQUENCE</scope>
</reference>
<dbReference type="InterPro" id="IPR011333">
    <property type="entry name" value="SKP1/BTB/POZ_sf"/>
</dbReference>
<evidence type="ECO:0000313" key="5">
    <source>
        <dbReference type="Proteomes" id="UP000677228"/>
    </source>
</evidence>
<keyword evidence="1" id="KW-0175">Coiled coil</keyword>
<protein>
    <recommendedName>
        <fullName evidence="2">Potassium channel tetramerisation-type BTB domain-containing protein</fullName>
    </recommendedName>
</protein>
<dbReference type="PANTHER" id="PTHR11145">
    <property type="entry name" value="BTB/POZ DOMAIN-CONTAINING ADAPTER FOR CUL3-MEDIATED RHOA DEGRADATION PROTEIN FAMILY MEMBER"/>
    <property type="match status" value="1"/>
</dbReference>
<dbReference type="Proteomes" id="UP000677228">
    <property type="component" value="Unassembled WGS sequence"/>
</dbReference>
<evidence type="ECO:0000259" key="2">
    <source>
        <dbReference type="Pfam" id="PF02214"/>
    </source>
</evidence>
<dbReference type="EMBL" id="CAJOBA010035619">
    <property type="protein sequence ID" value="CAF4007631.1"/>
    <property type="molecule type" value="Genomic_DNA"/>
</dbReference>